<dbReference type="AlphaFoldDB" id="G5H926"/>
<protein>
    <submittedName>
        <fullName evidence="1">Uncharacterized protein</fullName>
    </submittedName>
</protein>
<keyword evidence="2" id="KW-1185">Reference proteome</keyword>
<reference evidence="1 2" key="1">
    <citation type="submission" date="2011-08" db="EMBL/GenBank/DDBJ databases">
        <title>The Genome Sequence of Alistipes indistinctus YIT 12060.</title>
        <authorList>
            <consortium name="The Broad Institute Genome Sequencing Platform"/>
            <person name="Earl A."/>
            <person name="Ward D."/>
            <person name="Feldgarden M."/>
            <person name="Gevers D."/>
            <person name="Morotomi M."/>
            <person name="Young S.K."/>
            <person name="Zeng Q."/>
            <person name="Gargeya S."/>
            <person name="Fitzgerald M."/>
            <person name="Haas B."/>
            <person name="Abouelleil A."/>
            <person name="Alvarado L."/>
            <person name="Arachchi H.M."/>
            <person name="Berlin A."/>
            <person name="Brown A."/>
            <person name="Chapman S.B."/>
            <person name="Chen Z."/>
            <person name="Dunbar C."/>
            <person name="Freedman E."/>
            <person name="Gearin G."/>
            <person name="Gellesch M."/>
            <person name="Goldberg J."/>
            <person name="Griggs A."/>
            <person name="Gujja S."/>
            <person name="Heiman D."/>
            <person name="Howarth C."/>
            <person name="Larson L."/>
            <person name="Lui A."/>
            <person name="MacDonald P.J.P."/>
            <person name="Montmayeur A."/>
            <person name="Murphy C."/>
            <person name="Neiman D."/>
            <person name="Pearson M."/>
            <person name="Priest M."/>
            <person name="Roberts A."/>
            <person name="Saif S."/>
            <person name="Shea T."/>
            <person name="Shenoy N."/>
            <person name="Sisk P."/>
            <person name="Stolte C."/>
            <person name="Sykes S."/>
            <person name="Wortman J."/>
            <person name="Nusbaum C."/>
            <person name="Birren B."/>
        </authorList>
    </citation>
    <scope>NUCLEOTIDE SEQUENCE [LARGE SCALE GENOMIC DNA]</scope>
    <source>
        <strain evidence="1 2">YIT 12060</strain>
    </source>
</reference>
<dbReference type="STRING" id="742725.HMPREF9450_02112"/>
<dbReference type="EMBL" id="ADLD01000013">
    <property type="protein sequence ID" value="EHB92063.1"/>
    <property type="molecule type" value="Genomic_DNA"/>
</dbReference>
<sequence length="138" mass="16061">MERSAIHIKKYDWRLDIFFAVTCYHVDEIMDSLADVECPDDIRDRVYSNLVKCDMDTGFTYSNKRLKCTVMVIGLHSSQAQFLNSFEHEMRHMVDDIAETFGLNMGGEEVAYLTGDMNSTLWKDIHKFICCDCKCKNH</sequence>
<gene>
    <name evidence="1" type="ORF">HMPREF9450_02112</name>
</gene>
<comment type="caution">
    <text evidence="1">The sequence shown here is derived from an EMBL/GenBank/DDBJ whole genome shotgun (WGS) entry which is preliminary data.</text>
</comment>
<dbReference type="eggNOG" id="ENOG50348P1">
    <property type="taxonomic scope" value="Bacteria"/>
</dbReference>
<dbReference type="HOGENOM" id="CLU_1802193_0_0_10"/>
<dbReference type="Proteomes" id="UP000006008">
    <property type="component" value="Unassembled WGS sequence"/>
</dbReference>
<organism evidence="1 2">
    <name type="scientific">Alistipes indistinctus YIT 12060</name>
    <dbReference type="NCBI Taxonomy" id="742725"/>
    <lineage>
        <taxon>Bacteria</taxon>
        <taxon>Pseudomonadati</taxon>
        <taxon>Bacteroidota</taxon>
        <taxon>Bacteroidia</taxon>
        <taxon>Bacteroidales</taxon>
        <taxon>Rikenellaceae</taxon>
        <taxon>Alistipes</taxon>
    </lineage>
</organism>
<evidence type="ECO:0000313" key="2">
    <source>
        <dbReference type="Proteomes" id="UP000006008"/>
    </source>
</evidence>
<accession>G5H926</accession>
<proteinExistence type="predicted"/>
<evidence type="ECO:0000313" key="1">
    <source>
        <dbReference type="EMBL" id="EHB92063.1"/>
    </source>
</evidence>
<name>G5H926_9BACT</name>